<name>A0A843A5T2_9CREN</name>
<gene>
    <name evidence="1" type="ORF">IOK49_00915</name>
</gene>
<evidence type="ECO:0000313" key="1">
    <source>
        <dbReference type="EMBL" id="MBE9390648.1"/>
    </source>
</evidence>
<protein>
    <submittedName>
        <fullName evidence="1">Uncharacterized protein</fullName>
    </submittedName>
</protein>
<organism evidence="1 2">
    <name type="scientific">Fervidicoccus fontis</name>
    <dbReference type="NCBI Taxonomy" id="683846"/>
    <lineage>
        <taxon>Archaea</taxon>
        <taxon>Thermoproteota</taxon>
        <taxon>Thermoprotei</taxon>
        <taxon>Fervidicoccales</taxon>
        <taxon>Fervidicoccaceae</taxon>
        <taxon>Fervidicoccus</taxon>
    </lineage>
</organism>
<comment type="caution">
    <text evidence="1">The sequence shown here is derived from an EMBL/GenBank/DDBJ whole genome shotgun (WGS) entry which is preliminary data.</text>
</comment>
<dbReference type="RefSeq" id="WP_014558419.1">
    <property type="nucleotide sequence ID" value="NZ_JADEZV010000001.1"/>
</dbReference>
<sequence>MEVKIYAYEGKSSLIDKKTFDVVDDFLLRSMHIEAVYSILKLIGKVKIEDLEGILNEGELRNLKFLKECTISDREKIEKISSILKEEKKRDFLILKIF</sequence>
<accession>A0A843A5T2</accession>
<dbReference type="Proteomes" id="UP000652307">
    <property type="component" value="Unassembled WGS sequence"/>
</dbReference>
<proteinExistence type="predicted"/>
<dbReference type="AlphaFoldDB" id="A0A843A5T2"/>
<evidence type="ECO:0000313" key="2">
    <source>
        <dbReference type="Proteomes" id="UP000652307"/>
    </source>
</evidence>
<reference evidence="1" key="1">
    <citation type="submission" date="2020-10" db="EMBL/GenBank/DDBJ databases">
        <title>Fervidococcus fontis strain 3639Fd - the first crenarchaeon capable of growth on lipids.</title>
        <authorList>
            <person name="Kochetkova T.V."/>
            <person name="Elcheninov A.G."/>
            <person name="Toschakov S.V."/>
            <person name="Kublanov I.V."/>
        </authorList>
    </citation>
    <scope>NUCLEOTIDE SEQUENCE</scope>
    <source>
        <strain evidence="1">3639Fd</strain>
    </source>
</reference>
<dbReference type="EMBL" id="JADEZV010000001">
    <property type="protein sequence ID" value="MBE9390648.1"/>
    <property type="molecule type" value="Genomic_DNA"/>
</dbReference>
<dbReference type="GeneID" id="12450389"/>